<dbReference type="EMBL" id="JAOVZW010000018">
    <property type="protein sequence ID" value="MCX8525144.1"/>
    <property type="molecule type" value="Genomic_DNA"/>
</dbReference>
<dbReference type="Proteomes" id="UP001073122">
    <property type="component" value="Unassembled WGS sequence"/>
</dbReference>
<proteinExistence type="predicted"/>
<dbReference type="RefSeq" id="WP_267266426.1">
    <property type="nucleotide sequence ID" value="NZ_JAOVZW010000018.1"/>
</dbReference>
<comment type="caution">
    <text evidence="1">The sequence shown here is derived from an EMBL/GenBank/DDBJ whole genome shotgun (WGS) entry which is preliminary data.</text>
</comment>
<evidence type="ECO:0000313" key="1">
    <source>
        <dbReference type="EMBL" id="MCX8525144.1"/>
    </source>
</evidence>
<name>A0ABT3XU66_9FLAO</name>
<gene>
    <name evidence="1" type="ORF">OF897_14585</name>
</gene>
<protein>
    <submittedName>
        <fullName evidence="1">Uncharacterized protein</fullName>
    </submittedName>
</protein>
<accession>A0ABT3XU66</accession>
<reference evidence="1" key="1">
    <citation type="submission" date="2022-10" db="EMBL/GenBank/DDBJ databases">
        <title>Chryseobacterium sp. nov., a novel bacterial species.</title>
        <authorList>
            <person name="Cao Y."/>
        </authorList>
    </citation>
    <scope>NUCLEOTIDE SEQUENCE</scope>
    <source>
        <strain evidence="1">CCTCC AB2015118</strain>
    </source>
</reference>
<keyword evidence="2" id="KW-1185">Reference proteome</keyword>
<sequence length="89" mass="10474">MKKINLTIITENQNSKIKAEKLSHQLQNCDENFNLISIEKYFKNENSFQLEFEISLGSKKNNFINEILSYANKIAMPWLIDYNESNKNV</sequence>
<organism evidence="1 2">
    <name type="scientific">Chryseobacterium formosus</name>
    <dbReference type="NCBI Taxonomy" id="1537363"/>
    <lineage>
        <taxon>Bacteria</taxon>
        <taxon>Pseudomonadati</taxon>
        <taxon>Bacteroidota</taxon>
        <taxon>Flavobacteriia</taxon>
        <taxon>Flavobacteriales</taxon>
        <taxon>Weeksellaceae</taxon>
        <taxon>Chryseobacterium group</taxon>
        <taxon>Chryseobacterium</taxon>
    </lineage>
</organism>
<evidence type="ECO:0000313" key="2">
    <source>
        <dbReference type="Proteomes" id="UP001073122"/>
    </source>
</evidence>